<feature type="transmembrane region" description="Helical" evidence="1">
    <location>
        <begin position="57"/>
        <end position="75"/>
    </location>
</feature>
<keyword evidence="1" id="KW-0472">Membrane</keyword>
<dbReference type="EMBL" id="QGKW02000717">
    <property type="protein sequence ID" value="KAF2600768.1"/>
    <property type="molecule type" value="Genomic_DNA"/>
</dbReference>
<sequence>MGRDSWRPTTRIELEEGVTEIAQQDAEITELARGPRSRLAVKEGEETRKMGRSTGGYCGAFLSFFQFFGLTFLIPEAVLDILAELGLSFTQILLNFIRHLIAFLVRAREEDLSFGLGEFRHLVLVKRNKHNPGTFLVSPPPGRHVIEDIPYRDAKWHEQFFVFKVDQASVGNFDFFQLPRNWAENDRERANAAQPAAAEKLGNQAASLEVRLRDVSNERKTLADSYLDVLISLKERWEKKKAATDCEACPRERSSSDVMAVSDFSVGKLDLPQISEGLPENFFAKVAYVVDGTDDVMKCAGGQFEDGEFGIEE</sequence>
<gene>
    <name evidence="2" type="ORF">F2Q68_00009788</name>
</gene>
<evidence type="ECO:0000256" key="1">
    <source>
        <dbReference type="SAM" id="Phobius"/>
    </source>
</evidence>
<dbReference type="Proteomes" id="UP000712281">
    <property type="component" value="Unassembled WGS sequence"/>
</dbReference>
<keyword evidence="1" id="KW-1133">Transmembrane helix</keyword>
<name>A0A8S9L616_BRACR</name>
<proteinExistence type="predicted"/>
<organism evidence="2 3">
    <name type="scientific">Brassica cretica</name>
    <name type="common">Mustard</name>
    <dbReference type="NCBI Taxonomy" id="69181"/>
    <lineage>
        <taxon>Eukaryota</taxon>
        <taxon>Viridiplantae</taxon>
        <taxon>Streptophyta</taxon>
        <taxon>Embryophyta</taxon>
        <taxon>Tracheophyta</taxon>
        <taxon>Spermatophyta</taxon>
        <taxon>Magnoliopsida</taxon>
        <taxon>eudicotyledons</taxon>
        <taxon>Gunneridae</taxon>
        <taxon>Pentapetalae</taxon>
        <taxon>rosids</taxon>
        <taxon>malvids</taxon>
        <taxon>Brassicales</taxon>
        <taxon>Brassicaceae</taxon>
        <taxon>Brassiceae</taxon>
        <taxon>Brassica</taxon>
    </lineage>
</organism>
<keyword evidence="1" id="KW-0812">Transmembrane</keyword>
<evidence type="ECO:0000313" key="2">
    <source>
        <dbReference type="EMBL" id="KAF2600768.1"/>
    </source>
</evidence>
<reference evidence="2" key="1">
    <citation type="submission" date="2019-12" db="EMBL/GenBank/DDBJ databases">
        <title>Genome sequencing and annotation of Brassica cretica.</title>
        <authorList>
            <person name="Studholme D.J."/>
            <person name="Sarris P.F."/>
        </authorList>
    </citation>
    <scope>NUCLEOTIDE SEQUENCE</scope>
    <source>
        <strain evidence="2">PFS-001/15</strain>
        <tissue evidence="2">Leaf</tissue>
    </source>
</reference>
<evidence type="ECO:0000313" key="3">
    <source>
        <dbReference type="Proteomes" id="UP000712281"/>
    </source>
</evidence>
<protein>
    <submittedName>
        <fullName evidence="2">Uncharacterized protein</fullName>
    </submittedName>
</protein>
<accession>A0A8S9L616</accession>
<comment type="caution">
    <text evidence="2">The sequence shown here is derived from an EMBL/GenBank/DDBJ whole genome shotgun (WGS) entry which is preliminary data.</text>
</comment>
<dbReference type="AlphaFoldDB" id="A0A8S9L616"/>